<feature type="region of interest" description="Disordered" evidence="1">
    <location>
        <begin position="30"/>
        <end position="73"/>
    </location>
</feature>
<dbReference type="SUPFAM" id="SSF47576">
    <property type="entry name" value="Calponin-homology domain, CH-domain"/>
    <property type="match status" value="1"/>
</dbReference>
<name>A0A7S0H3T9_9EUKA</name>
<dbReference type="Gene3D" id="1.10.418.10">
    <property type="entry name" value="Calponin-like domain"/>
    <property type="match status" value="1"/>
</dbReference>
<evidence type="ECO:0000313" key="2">
    <source>
        <dbReference type="EMBL" id="CAD8454276.1"/>
    </source>
</evidence>
<organism evidence="2">
    <name type="scientific">Amorphochlora amoebiformis</name>
    <dbReference type="NCBI Taxonomy" id="1561963"/>
    <lineage>
        <taxon>Eukaryota</taxon>
        <taxon>Sar</taxon>
        <taxon>Rhizaria</taxon>
        <taxon>Cercozoa</taxon>
        <taxon>Chlorarachniophyceae</taxon>
        <taxon>Amorphochlora</taxon>
    </lineage>
</organism>
<dbReference type="AlphaFoldDB" id="A0A7S0H3T9"/>
<evidence type="ECO:0000256" key="1">
    <source>
        <dbReference type="SAM" id="MobiDB-lite"/>
    </source>
</evidence>
<feature type="compositionally biased region" description="Basic and acidic residues" evidence="1">
    <location>
        <begin position="61"/>
        <end position="70"/>
    </location>
</feature>
<dbReference type="InterPro" id="IPR036872">
    <property type="entry name" value="CH_dom_sf"/>
</dbReference>
<protein>
    <submittedName>
        <fullName evidence="2">Uncharacterized protein</fullName>
    </submittedName>
</protein>
<proteinExistence type="predicted"/>
<accession>A0A7S0H3T9</accession>
<dbReference type="EMBL" id="HBEM01019316">
    <property type="protein sequence ID" value="CAD8454276.1"/>
    <property type="molecule type" value="Transcribed_RNA"/>
</dbReference>
<reference evidence="2" key="1">
    <citation type="submission" date="2021-01" db="EMBL/GenBank/DDBJ databases">
        <authorList>
            <person name="Corre E."/>
            <person name="Pelletier E."/>
            <person name="Niang G."/>
            <person name="Scheremetjew M."/>
            <person name="Finn R."/>
            <person name="Kale V."/>
            <person name="Holt S."/>
            <person name="Cochrane G."/>
            <person name="Meng A."/>
            <person name="Brown T."/>
            <person name="Cohen L."/>
        </authorList>
    </citation>
    <scope>NUCLEOTIDE SEQUENCE</scope>
    <source>
        <strain evidence="2">CCMP2058</strain>
    </source>
</reference>
<gene>
    <name evidence="2" type="ORF">LAMO00422_LOCUS13217</name>
</gene>
<sequence>MKEAKDIFERISEKKLALLWVNHHISRSARKTRQGQDFDKKELKKRRDSMLAKSSKLNKTRIKEEEKSVQGERNTTNTHVWNFTTDFQDCEVLGRLLQVIVPHAANKRLIESADLLQRTTRIKEVLNAIGRLRTRRDSEFGRKKSEKESKVGLGDFIKAEDLINGQSGDKICILCLRLLADYPGMEVDTKQLRRGIEVEINKWMALIHELVDQRIMVVEKMNRLRDLNEKVISSFFSISMLIDDLRLRHKFWVEVLQPRAQKASLAFLARLARGENIKTEGDCLGNDRMEDDTKHFRKAMGDSRHVEPVLALQSFLSVSTANVMHYPEHERKSTISRQMLETQEVLKKHYTELRRVYKYFAQQDQSEIKNAAAATCMNITEFWSLVKDCGLLKLFKLREQDKKSRMRSSLLVKLFRHIAQACSEELKGPGGLAPTPKPTVSFDRMKSDISPEEIHSDLVLNLKSFLRLLIALVIQCAGGRIHQLAFYLDKFITLKILPSCKFIDNQSFRTHLQNLEVFQLFHKHRKYLLRVFYTYSISKSVGYDLKDSVRHEIWKETMDFEEFYEMCENSLIVDEKLCQRQLYYIFTSAQEEEASLKTCPSLTYPEFLDTLSAIAIYKRPLPFDTMLTRVDQFLRLDFVPWIRRTLVM</sequence>